<dbReference type="InterPro" id="IPR000572">
    <property type="entry name" value="OxRdtase_Mopterin-bd_dom"/>
</dbReference>
<dbReference type="GO" id="GO:0016491">
    <property type="term" value="F:oxidoreductase activity"/>
    <property type="evidence" value="ECO:0007669"/>
    <property type="project" value="UniProtKB-KW"/>
</dbReference>
<evidence type="ECO:0000313" key="3">
    <source>
        <dbReference type="Proteomes" id="UP000752292"/>
    </source>
</evidence>
<dbReference type="Gene3D" id="3.90.420.10">
    <property type="entry name" value="Oxidoreductase, molybdopterin-binding domain"/>
    <property type="match status" value="1"/>
</dbReference>
<sequence>VEAWAIAVPWTGFPFAALIKAVEPKDEARYVKLTTFFDRTVALGQIWPTYPWPYVEALTIQEAMNELALLATGIYGKPLPKQHGAPLRLITPWKYGFKSIKSIVSIEFTRERPVSFWEKAQGTEYGFWANVNPAFDHPRWSQRTERMLGTNEQRPTLLFNGYGKWVASMYPDTKDRKFFM</sequence>
<dbReference type="EMBL" id="JACQRX010000196">
    <property type="protein sequence ID" value="MBI4251690.1"/>
    <property type="molecule type" value="Genomic_DNA"/>
</dbReference>
<proteinExistence type="predicted"/>
<organism evidence="2 3">
    <name type="scientific">Tectimicrobiota bacterium</name>
    <dbReference type="NCBI Taxonomy" id="2528274"/>
    <lineage>
        <taxon>Bacteria</taxon>
        <taxon>Pseudomonadati</taxon>
        <taxon>Nitrospinota/Tectimicrobiota group</taxon>
        <taxon>Candidatus Tectimicrobiota</taxon>
    </lineage>
</organism>
<evidence type="ECO:0000313" key="2">
    <source>
        <dbReference type="EMBL" id="MBI4251690.1"/>
    </source>
</evidence>
<keyword evidence="2" id="KW-0560">Oxidoreductase</keyword>
<dbReference type="PANTHER" id="PTHR43032:SF3">
    <property type="entry name" value="PROTEIN-METHIONINE-SULFOXIDE REDUCTASE CATALYTIC SUBUNIT MSRP"/>
    <property type="match status" value="1"/>
</dbReference>
<name>A0A932ZW87_UNCTE</name>
<dbReference type="PANTHER" id="PTHR43032">
    <property type="entry name" value="PROTEIN-METHIONINE-SULFOXIDE REDUCTASE"/>
    <property type="match status" value="1"/>
</dbReference>
<feature type="domain" description="Oxidoreductase molybdopterin-binding" evidence="1">
    <location>
        <begin position="6"/>
        <end position="117"/>
    </location>
</feature>
<dbReference type="SUPFAM" id="SSF56524">
    <property type="entry name" value="Oxidoreductase molybdopterin-binding domain"/>
    <property type="match status" value="1"/>
</dbReference>
<dbReference type="EC" id="1.8.5.-" evidence="2"/>
<protein>
    <submittedName>
        <fullName evidence="2">Protein-methionine-sulfoxide reductase catalytic subunit MsrP</fullName>
        <ecNumber evidence="2">1.8.5.-</ecNumber>
    </submittedName>
</protein>
<feature type="non-terminal residue" evidence="2">
    <location>
        <position position="1"/>
    </location>
</feature>
<dbReference type="Proteomes" id="UP000752292">
    <property type="component" value="Unassembled WGS sequence"/>
</dbReference>
<dbReference type="InterPro" id="IPR036374">
    <property type="entry name" value="OxRdtase_Mopterin-bd_sf"/>
</dbReference>
<reference evidence="2" key="1">
    <citation type="submission" date="2020-07" db="EMBL/GenBank/DDBJ databases">
        <title>Huge and variable diversity of episymbiotic CPR bacteria and DPANN archaea in groundwater ecosystems.</title>
        <authorList>
            <person name="He C.Y."/>
            <person name="Keren R."/>
            <person name="Whittaker M."/>
            <person name="Farag I.F."/>
            <person name="Doudna J."/>
            <person name="Cate J.H.D."/>
            <person name="Banfield J.F."/>
        </authorList>
    </citation>
    <scope>NUCLEOTIDE SEQUENCE</scope>
    <source>
        <strain evidence="2">NC_groundwater_1370_Ag_S-0.2um_69_93</strain>
    </source>
</reference>
<dbReference type="AlphaFoldDB" id="A0A932ZW87"/>
<evidence type="ECO:0000259" key="1">
    <source>
        <dbReference type="Pfam" id="PF00174"/>
    </source>
</evidence>
<dbReference type="NCBIfam" id="NF003767">
    <property type="entry name" value="PRK05363.1"/>
    <property type="match status" value="1"/>
</dbReference>
<comment type="caution">
    <text evidence="2">The sequence shown here is derived from an EMBL/GenBank/DDBJ whole genome shotgun (WGS) entry which is preliminary data.</text>
</comment>
<dbReference type="Pfam" id="PF00174">
    <property type="entry name" value="Oxidored_molyb"/>
    <property type="match status" value="1"/>
</dbReference>
<gene>
    <name evidence="2" type="primary">msrP</name>
    <name evidence="2" type="ORF">HY618_04445</name>
</gene>
<accession>A0A932ZW87</accession>